<keyword evidence="3" id="KW-0808">Transferase</keyword>
<evidence type="ECO:0000256" key="5">
    <source>
        <dbReference type="ARBA" id="ARBA00022777"/>
    </source>
</evidence>
<dbReference type="RefSeq" id="WP_184814457.1">
    <property type="nucleotide sequence ID" value="NZ_JACHJQ010000007.1"/>
</dbReference>
<feature type="region of interest" description="Disordered" evidence="8">
    <location>
        <begin position="282"/>
        <end position="322"/>
    </location>
</feature>
<name>A0A7W7QC41_9PSEU</name>
<proteinExistence type="predicted"/>
<keyword evidence="9" id="KW-0472">Membrane</keyword>
<organism evidence="11 12">
    <name type="scientific">Actinophytocola algeriensis</name>
    <dbReference type="NCBI Taxonomy" id="1768010"/>
    <lineage>
        <taxon>Bacteria</taxon>
        <taxon>Bacillati</taxon>
        <taxon>Actinomycetota</taxon>
        <taxon>Actinomycetes</taxon>
        <taxon>Pseudonocardiales</taxon>
        <taxon>Pseudonocardiaceae</taxon>
    </lineage>
</organism>
<evidence type="ECO:0000256" key="4">
    <source>
        <dbReference type="ARBA" id="ARBA00022741"/>
    </source>
</evidence>
<dbReference type="InterPro" id="IPR011009">
    <property type="entry name" value="Kinase-like_dom_sf"/>
</dbReference>
<dbReference type="GO" id="GO:0004674">
    <property type="term" value="F:protein serine/threonine kinase activity"/>
    <property type="evidence" value="ECO:0007669"/>
    <property type="project" value="UniProtKB-KW"/>
</dbReference>
<reference evidence="11 12" key="1">
    <citation type="submission" date="2020-08" db="EMBL/GenBank/DDBJ databases">
        <title>Genomic Encyclopedia of Type Strains, Phase III (KMG-III): the genomes of soil and plant-associated and newly described type strains.</title>
        <authorList>
            <person name="Whitman W."/>
        </authorList>
    </citation>
    <scope>NUCLEOTIDE SEQUENCE [LARGE SCALE GENOMIC DNA]</scope>
    <source>
        <strain evidence="11 12">CECT 8960</strain>
    </source>
</reference>
<dbReference type="InterPro" id="IPR017441">
    <property type="entry name" value="Protein_kinase_ATP_BS"/>
</dbReference>
<feature type="domain" description="Protein kinase" evidence="10">
    <location>
        <begin position="8"/>
        <end position="266"/>
    </location>
</feature>
<evidence type="ECO:0000313" key="11">
    <source>
        <dbReference type="EMBL" id="MBB4910406.1"/>
    </source>
</evidence>
<evidence type="ECO:0000313" key="12">
    <source>
        <dbReference type="Proteomes" id="UP000520767"/>
    </source>
</evidence>
<sequence>MTVSVPGYEIVDALGRGGFGVVYRARQLTIDREVAIKVDTRVILDDRDQRRFLREVRAAGRLSGHPHVVEIYDAGVLPDHRPYLVMELCPGGSLADRRAPSPPREVAEIGQKIADALAAAHDLGVLHRDIKPANILVKRYGTVGLADFGLAALMETGRDTSVTLAALTPAYAAPEQFHLAPPTPQSDVYALCATLYTLLAGRPPRYPHEGELSVPEIVRRHDLPLEDIPGAPPEFMAVLRRGLAKDPAHRYPEAAALRADLSQLTVAGFSGPRHVVTQPVVTVAGPRPSTPPASPPPFTPPPGFARPPAVTGPPPFQQPTAPPKRNLAAIWLAAALAAVLVGAGIWYFVSRGTGGEQQAGSPAGDGTTTTVSSTPSSTDIYGVATVAEDCPAAEVPDGQAQCVRKAECWSGWVMINGEINSIRKIPCEQGHVWEVFASAVVPGDVSDPYQDVLAEHPVVKQVCSVDTLLASRYGDALEYGADRWDFEILPPSSDDVSRDLGVYRCVGKIKDNTGITGSAFRPR</sequence>
<dbReference type="AlphaFoldDB" id="A0A7W7QC41"/>
<feature type="transmembrane region" description="Helical" evidence="9">
    <location>
        <begin position="328"/>
        <end position="349"/>
    </location>
</feature>
<dbReference type="PROSITE" id="PS00107">
    <property type="entry name" value="PROTEIN_KINASE_ATP"/>
    <property type="match status" value="1"/>
</dbReference>
<keyword evidence="2" id="KW-0723">Serine/threonine-protein kinase</keyword>
<dbReference type="GO" id="GO:0005524">
    <property type="term" value="F:ATP binding"/>
    <property type="evidence" value="ECO:0007669"/>
    <property type="project" value="UniProtKB-UniRule"/>
</dbReference>
<gene>
    <name evidence="11" type="ORF">FHR82_006664</name>
</gene>
<dbReference type="PROSITE" id="PS50011">
    <property type="entry name" value="PROTEIN_KINASE_DOM"/>
    <property type="match status" value="1"/>
</dbReference>
<dbReference type="Proteomes" id="UP000520767">
    <property type="component" value="Unassembled WGS sequence"/>
</dbReference>
<feature type="compositionally biased region" description="Pro residues" evidence="8">
    <location>
        <begin position="288"/>
        <end position="322"/>
    </location>
</feature>
<keyword evidence="12" id="KW-1185">Reference proteome</keyword>
<dbReference type="EC" id="2.7.11.1" evidence="1"/>
<evidence type="ECO:0000259" key="10">
    <source>
        <dbReference type="PROSITE" id="PS50011"/>
    </source>
</evidence>
<evidence type="ECO:0000256" key="8">
    <source>
        <dbReference type="SAM" id="MobiDB-lite"/>
    </source>
</evidence>
<keyword evidence="6 7" id="KW-0067">ATP-binding</keyword>
<comment type="caution">
    <text evidence="11">The sequence shown here is derived from an EMBL/GenBank/DDBJ whole genome shotgun (WGS) entry which is preliminary data.</text>
</comment>
<evidence type="ECO:0000256" key="2">
    <source>
        <dbReference type="ARBA" id="ARBA00022527"/>
    </source>
</evidence>
<dbReference type="Gene3D" id="3.30.200.20">
    <property type="entry name" value="Phosphorylase Kinase, domain 1"/>
    <property type="match status" value="1"/>
</dbReference>
<dbReference type="InterPro" id="IPR000719">
    <property type="entry name" value="Prot_kinase_dom"/>
</dbReference>
<evidence type="ECO:0000256" key="3">
    <source>
        <dbReference type="ARBA" id="ARBA00022679"/>
    </source>
</evidence>
<feature type="region of interest" description="Disordered" evidence="8">
    <location>
        <begin position="355"/>
        <end position="376"/>
    </location>
</feature>
<keyword evidence="4 7" id="KW-0547">Nucleotide-binding</keyword>
<dbReference type="Gene3D" id="1.10.510.10">
    <property type="entry name" value="Transferase(Phosphotransferase) domain 1"/>
    <property type="match status" value="1"/>
</dbReference>
<keyword evidence="9" id="KW-1133">Transmembrane helix</keyword>
<evidence type="ECO:0000256" key="6">
    <source>
        <dbReference type="ARBA" id="ARBA00022840"/>
    </source>
</evidence>
<dbReference type="CDD" id="cd14014">
    <property type="entry name" value="STKc_PknB_like"/>
    <property type="match status" value="1"/>
</dbReference>
<dbReference type="SMART" id="SM00220">
    <property type="entry name" value="S_TKc"/>
    <property type="match status" value="1"/>
</dbReference>
<protein>
    <recommendedName>
        <fullName evidence="1">non-specific serine/threonine protein kinase</fullName>
        <ecNumber evidence="1">2.7.11.1</ecNumber>
    </recommendedName>
</protein>
<feature type="binding site" evidence="7">
    <location>
        <position position="37"/>
    </location>
    <ligand>
        <name>ATP</name>
        <dbReference type="ChEBI" id="CHEBI:30616"/>
    </ligand>
</feature>
<dbReference type="PANTHER" id="PTHR43289:SF6">
    <property type="entry name" value="SERINE_THREONINE-PROTEIN KINASE NEKL-3"/>
    <property type="match status" value="1"/>
</dbReference>
<evidence type="ECO:0000256" key="1">
    <source>
        <dbReference type="ARBA" id="ARBA00012513"/>
    </source>
</evidence>
<dbReference type="PROSITE" id="PS00108">
    <property type="entry name" value="PROTEIN_KINASE_ST"/>
    <property type="match status" value="1"/>
</dbReference>
<dbReference type="PANTHER" id="PTHR43289">
    <property type="entry name" value="MITOGEN-ACTIVATED PROTEIN KINASE KINASE KINASE 20-RELATED"/>
    <property type="match status" value="1"/>
</dbReference>
<keyword evidence="5" id="KW-0418">Kinase</keyword>
<keyword evidence="9" id="KW-0812">Transmembrane</keyword>
<feature type="compositionally biased region" description="Low complexity" evidence="8">
    <location>
        <begin position="367"/>
        <end position="376"/>
    </location>
</feature>
<dbReference type="InterPro" id="IPR008271">
    <property type="entry name" value="Ser/Thr_kinase_AS"/>
</dbReference>
<dbReference type="EMBL" id="JACHJQ010000007">
    <property type="protein sequence ID" value="MBB4910406.1"/>
    <property type="molecule type" value="Genomic_DNA"/>
</dbReference>
<dbReference type="SUPFAM" id="SSF56112">
    <property type="entry name" value="Protein kinase-like (PK-like)"/>
    <property type="match status" value="1"/>
</dbReference>
<evidence type="ECO:0000256" key="7">
    <source>
        <dbReference type="PROSITE-ProRule" id="PRU10141"/>
    </source>
</evidence>
<evidence type="ECO:0000256" key="9">
    <source>
        <dbReference type="SAM" id="Phobius"/>
    </source>
</evidence>
<dbReference type="Pfam" id="PF00069">
    <property type="entry name" value="Pkinase"/>
    <property type="match status" value="1"/>
</dbReference>
<accession>A0A7W7QC41</accession>